<keyword evidence="3" id="KW-1185">Reference proteome</keyword>
<keyword evidence="1" id="KW-0472">Membrane</keyword>
<proteinExistence type="predicted"/>
<keyword evidence="1" id="KW-1133">Transmembrane helix</keyword>
<dbReference type="EMBL" id="KE344892">
    <property type="protein sequence ID" value="EXB84508.1"/>
    <property type="molecule type" value="Genomic_DNA"/>
</dbReference>
<gene>
    <name evidence="2" type="ORF">L484_015840</name>
</gene>
<keyword evidence="1" id="KW-0812">Transmembrane</keyword>
<protein>
    <submittedName>
        <fullName evidence="2">Uncharacterized protein</fullName>
    </submittedName>
</protein>
<evidence type="ECO:0000313" key="3">
    <source>
        <dbReference type="Proteomes" id="UP000030645"/>
    </source>
</evidence>
<evidence type="ECO:0000313" key="2">
    <source>
        <dbReference type="EMBL" id="EXB84508.1"/>
    </source>
</evidence>
<accession>W9RLS6</accession>
<organism evidence="2 3">
    <name type="scientific">Morus notabilis</name>
    <dbReference type="NCBI Taxonomy" id="981085"/>
    <lineage>
        <taxon>Eukaryota</taxon>
        <taxon>Viridiplantae</taxon>
        <taxon>Streptophyta</taxon>
        <taxon>Embryophyta</taxon>
        <taxon>Tracheophyta</taxon>
        <taxon>Spermatophyta</taxon>
        <taxon>Magnoliopsida</taxon>
        <taxon>eudicotyledons</taxon>
        <taxon>Gunneridae</taxon>
        <taxon>Pentapetalae</taxon>
        <taxon>rosids</taxon>
        <taxon>fabids</taxon>
        <taxon>Rosales</taxon>
        <taxon>Moraceae</taxon>
        <taxon>Moreae</taxon>
        <taxon>Morus</taxon>
    </lineage>
</organism>
<name>W9RLS6_9ROSA</name>
<dbReference type="AlphaFoldDB" id="W9RLS6"/>
<reference evidence="3" key="1">
    <citation type="submission" date="2013-01" db="EMBL/GenBank/DDBJ databases">
        <title>Draft Genome Sequence of a Mulberry Tree, Morus notabilis C.K. Schneid.</title>
        <authorList>
            <person name="He N."/>
            <person name="Zhao S."/>
        </authorList>
    </citation>
    <scope>NUCLEOTIDE SEQUENCE</scope>
</reference>
<evidence type="ECO:0000256" key="1">
    <source>
        <dbReference type="SAM" id="Phobius"/>
    </source>
</evidence>
<sequence length="64" mass="7610">MERLRVKGKGLFHGFDLVQLRRDREEEKERERGRKRCGRQGLVFFKSWVFAGVLWGLTVFQNVG</sequence>
<dbReference type="Proteomes" id="UP000030645">
    <property type="component" value="Unassembled WGS sequence"/>
</dbReference>
<feature type="transmembrane region" description="Helical" evidence="1">
    <location>
        <begin position="42"/>
        <end position="60"/>
    </location>
</feature>